<dbReference type="OrthoDB" id="30861at2157"/>
<gene>
    <name evidence="3" type="ORF">I7X12_08655</name>
</gene>
<dbReference type="EMBL" id="CP065856">
    <property type="protein sequence ID" value="QPV64659.1"/>
    <property type="molecule type" value="Genomic_DNA"/>
</dbReference>
<dbReference type="InterPro" id="IPR037914">
    <property type="entry name" value="SpoVT-AbrB_sf"/>
</dbReference>
<dbReference type="Proteomes" id="UP000595001">
    <property type="component" value="Chromosome"/>
</dbReference>
<keyword evidence="3" id="KW-0238">DNA-binding</keyword>
<dbReference type="RefSeq" id="WP_198063424.1">
    <property type="nucleotide sequence ID" value="NZ_CP065856.1"/>
</dbReference>
<dbReference type="GeneID" id="60588558"/>
<protein>
    <submittedName>
        <fullName evidence="3">AbrB/MazE/SpoVT family DNA-binding domain-containing protein</fullName>
    </submittedName>
</protein>
<feature type="region of interest" description="Disordered" evidence="1">
    <location>
        <begin position="26"/>
        <end position="99"/>
    </location>
</feature>
<dbReference type="KEGG" id="hlt:I7X12_08655"/>
<dbReference type="InterPro" id="IPR007159">
    <property type="entry name" value="SpoVT-AbrB_dom"/>
</dbReference>
<dbReference type="GO" id="GO:0003677">
    <property type="term" value="F:DNA binding"/>
    <property type="evidence" value="ECO:0007669"/>
    <property type="project" value="UniProtKB-KW"/>
</dbReference>
<dbReference type="PROSITE" id="PS51740">
    <property type="entry name" value="SPOVT_ABRB"/>
    <property type="match status" value="1"/>
</dbReference>
<dbReference type="PANTHER" id="PTHR34860">
    <property type="entry name" value="REPRESSOR-LIKE PROTEIN SSO7C3"/>
    <property type="match status" value="1"/>
</dbReference>
<dbReference type="SMART" id="SM00966">
    <property type="entry name" value="SpoVT_AbrB"/>
    <property type="match status" value="1"/>
</dbReference>
<dbReference type="NCBIfam" id="TIGR01439">
    <property type="entry name" value="lp_hng_hel_AbrB"/>
    <property type="match status" value="1"/>
</dbReference>
<evidence type="ECO:0000313" key="3">
    <source>
        <dbReference type="EMBL" id="QPV64659.1"/>
    </source>
</evidence>
<evidence type="ECO:0000313" key="4">
    <source>
        <dbReference type="Proteomes" id="UP000595001"/>
    </source>
</evidence>
<dbReference type="PANTHER" id="PTHR34860:SF7">
    <property type="entry name" value="TRANSCRIPTION REGULATOR, SPOVT_ABRB FAMILY"/>
    <property type="match status" value="1"/>
</dbReference>
<keyword evidence="4" id="KW-1185">Reference proteome</keyword>
<evidence type="ECO:0000259" key="2">
    <source>
        <dbReference type="PROSITE" id="PS51740"/>
    </source>
</evidence>
<evidence type="ECO:0000256" key="1">
    <source>
        <dbReference type="SAM" id="MobiDB-lite"/>
    </source>
</evidence>
<dbReference type="InterPro" id="IPR052975">
    <property type="entry name" value="Repressor-like_regulatory"/>
</dbReference>
<proteinExistence type="predicted"/>
<dbReference type="Pfam" id="PF04014">
    <property type="entry name" value="MazE_antitoxin"/>
    <property type="match status" value="1"/>
</dbReference>
<feature type="compositionally biased region" description="Acidic residues" evidence="1">
    <location>
        <begin position="89"/>
        <end position="99"/>
    </location>
</feature>
<dbReference type="SUPFAM" id="SSF89447">
    <property type="entry name" value="AbrB/MazE/MraZ-like"/>
    <property type="match status" value="1"/>
</dbReference>
<feature type="domain" description="SpoVT-AbrB" evidence="2">
    <location>
        <begin position="1"/>
        <end position="44"/>
    </location>
</feature>
<organism evidence="3 4">
    <name type="scientific">Halosimplex litoreum</name>
    <dbReference type="NCBI Taxonomy" id="1198301"/>
    <lineage>
        <taxon>Archaea</taxon>
        <taxon>Methanobacteriati</taxon>
        <taxon>Methanobacteriota</taxon>
        <taxon>Stenosarchaea group</taxon>
        <taxon>Halobacteria</taxon>
        <taxon>Halobacteriales</taxon>
        <taxon>Haloarculaceae</taxon>
        <taxon>Halosimplex</taxon>
    </lineage>
</organism>
<reference evidence="3 4" key="1">
    <citation type="submission" date="2020-12" db="EMBL/GenBank/DDBJ databases">
        <title>Halosimplex halophilum sp. nov. and Halosimplex salinum sp. nov., two new members of the genus Halosimplex.</title>
        <authorList>
            <person name="Cui H.L."/>
        </authorList>
    </citation>
    <scope>NUCLEOTIDE SEQUENCE [LARGE SCALE GENOMIC DNA]</scope>
    <source>
        <strain evidence="3 4">YGH94</strain>
    </source>
</reference>
<dbReference type="AlphaFoldDB" id="A0A7U3WAL4"/>
<sequence length="99" mass="10961">MPRVTTKGQVTIPKEIREELGIEPGDEITFEPADGGYVIRKEAPTTEAGEDPFERYRGRAESDETMTDRMTRLRGEFPRTVGDAAESVSEGEADGEDEP</sequence>
<feature type="compositionally biased region" description="Basic and acidic residues" evidence="1">
    <location>
        <begin position="52"/>
        <end position="77"/>
    </location>
</feature>
<accession>A0A7U3WAL4</accession>
<dbReference type="Gene3D" id="2.10.260.10">
    <property type="match status" value="1"/>
</dbReference>
<name>A0A7U3WAL4_9EURY</name>